<dbReference type="PROSITE" id="PS51827">
    <property type="entry name" value="XTBD"/>
    <property type="match status" value="1"/>
</dbReference>
<dbReference type="AlphaFoldDB" id="E9I246"/>
<evidence type="ECO:0000313" key="2">
    <source>
        <dbReference type="EMBL" id="EFX61934.1"/>
    </source>
</evidence>
<dbReference type="EMBL" id="GL733973">
    <property type="protein sequence ID" value="EFX61934.1"/>
    <property type="molecule type" value="Genomic_DNA"/>
</dbReference>
<dbReference type="PANTHER" id="PTHR48430:SF1">
    <property type="entry name" value="PARTNER OF XRN-2 PROTEIN 1"/>
    <property type="match status" value="1"/>
</dbReference>
<dbReference type="PANTHER" id="PTHR48430">
    <property type="entry name" value="PARTNER OF XRN-2 PROTEIN 1"/>
    <property type="match status" value="1"/>
</dbReference>
<reference evidence="2 3" key="1">
    <citation type="journal article" date="2011" name="Science">
        <title>The ecoresponsive genome of Daphnia pulex.</title>
        <authorList>
            <person name="Colbourne J.K."/>
            <person name="Pfrender M.E."/>
            <person name="Gilbert D."/>
            <person name="Thomas W.K."/>
            <person name="Tucker A."/>
            <person name="Oakley T.H."/>
            <person name="Tokishita S."/>
            <person name="Aerts A."/>
            <person name="Arnold G.J."/>
            <person name="Basu M.K."/>
            <person name="Bauer D.J."/>
            <person name="Caceres C.E."/>
            <person name="Carmel L."/>
            <person name="Casola C."/>
            <person name="Choi J.H."/>
            <person name="Detter J.C."/>
            <person name="Dong Q."/>
            <person name="Dusheyko S."/>
            <person name="Eads B.D."/>
            <person name="Frohlich T."/>
            <person name="Geiler-Samerotte K.A."/>
            <person name="Gerlach D."/>
            <person name="Hatcher P."/>
            <person name="Jogdeo S."/>
            <person name="Krijgsveld J."/>
            <person name="Kriventseva E.V."/>
            <person name="Kultz D."/>
            <person name="Laforsch C."/>
            <person name="Lindquist E."/>
            <person name="Lopez J."/>
            <person name="Manak J.R."/>
            <person name="Muller J."/>
            <person name="Pangilinan J."/>
            <person name="Patwardhan R.P."/>
            <person name="Pitluck S."/>
            <person name="Pritham E.J."/>
            <person name="Rechtsteiner A."/>
            <person name="Rho M."/>
            <person name="Rogozin I.B."/>
            <person name="Sakarya O."/>
            <person name="Salamov A."/>
            <person name="Schaack S."/>
            <person name="Shapiro H."/>
            <person name="Shiga Y."/>
            <person name="Skalitzky C."/>
            <person name="Smith Z."/>
            <person name="Souvorov A."/>
            <person name="Sung W."/>
            <person name="Tang Z."/>
            <person name="Tsuchiya D."/>
            <person name="Tu H."/>
            <person name="Vos H."/>
            <person name="Wang M."/>
            <person name="Wolf Y.I."/>
            <person name="Yamagata H."/>
            <person name="Yamada T."/>
            <person name="Ye Y."/>
            <person name="Shaw J.R."/>
            <person name="Andrews J."/>
            <person name="Crease T.J."/>
            <person name="Tang H."/>
            <person name="Lucas S.M."/>
            <person name="Robertson H.M."/>
            <person name="Bork P."/>
            <person name="Koonin E.V."/>
            <person name="Zdobnov E.M."/>
            <person name="Grigoriev I.V."/>
            <person name="Lynch M."/>
            <person name="Boore J.L."/>
        </authorList>
    </citation>
    <scope>NUCLEOTIDE SEQUENCE [LARGE SCALE GENOMIC DNA]</scope>
</reference>
<protein>
    <recommendedName>
        <fullName evidence="1">XRN2-binding (XTBD) domain-containing protein</fullName>
    </recommendedName>
</protein>
<proteinExistence type="predicted"/>
<evidence type="ECO:0000259" key="1">
    <source>
        <dbReference type="PROSITE" id="PS51827"/>
    </source>
</evidence>
<dbReference type="InParanoid" id="E9I246"/>
<accession>E9I246</accession>
<dbReference type="OrthoDB" id="2359216at2759"/>
<keyword evidence="3" id="KW-1185">Reference proteome</keyword>
<sequence length="76" mass="9033">MNRNRRQPPIGNSRKLFEPDDQWRLRKSFMERMKGKMLSNKSLLRLADKLVNVELLGLEYPMHVLKEKSQSQLVAH</sequence>
<feature type="domain" description="XRN2-binding (XTBD)" evidence="1">
    <location>
        <begin position="10"/>
        <end position="76"/>
    </location>
</feature>
<name>E9I246_DAPPU</name>
<dbReference type="Proteomes" id="UP000000305">
    <property type="component" value="Unassembled WGS sequence"/>
</dbReference>
<organism evidence="2 3">
    <name type="scientific">Daphnia pulex</name>
    <name type="common">Water flea</name>
    <dbReference type="NCBI Taxonomy" id="6669"/>
    <lineage>
        <taxon>Eukaryota</taxon>
        <taxon>Metazoa</taxon>
        <taxon>Ecdysozoa</taxon>
        <taxon>Arthropoda</taxon>
        <taxon>Crustacea</taxon>
        <taxon>Branchiopoda</taxon>
        <taxon>Diplostraca</taxon>
        <taxon>Cladocera</taxon>
        <taxon>Anomopoda</taxon>
        <taxon>Daphniidae</taxon>
        <taxon>Daphnia</taxon>
    </lineage>
</organism>
<dbReference type="HOGENOM" id="CLU_2656964_0_0_1"/>
<gene>
    <name evidence="2" type="ORF">DAPPUDRAFT_271442</name>
</gene>
<dbReference type="GO" id="GO:0005634">
    <property type="term" value="C:nucleus"/>
    <property type="evidence" value="ECO:0000318"/>
    <property type="project" value="GO_Central"/>
</dbReference>
<dbReference type="PhylomeDB" id="E9I246"/>
<dbReference type="InterPro" id="IPR021859">
    <property type="entry name" value="XTBD"/>
</dbReference>
<evidence type="ECO:0000313" key="3">
    <source>
        <dbReference type="Proteomes" id="UP000000305"/>
    </source>
</evidence>
<dbReference type="Pfam" id="PF11952">
    <property type="entry name" value="XTBD"/>
    <property type="match status" value="1"/>
</dbReference>
<dbReference type="KEGG" id="dpx:DAPPUDRAFT_271442"/>